<evidence type="ECO:0000256" key="2">
    <source>
        <dbReference type="ARBA" id="ARBA00022723"/>
    </source>
</evidence>
<dbReference type="InterPro" id="IPR011206">
    <property type="entry name" value="Citrate_lyase_beta/mcl1/mcl2"/>
</dbReference>
<dbReference type="PANTHER" id="PTHR32308:SF0">
    <property type="entry name" value="HPCH_HPAI ALDOLASE_CITRATE LYASE DOMAIN-CONTAINING PROTEIN"/>
    <property type="match status" value="1"/>
</dbReference>
<dbReference type="InterPro" id="IPR040442">
    <property type="entry name" value="Pyrv_kinase-like_dom_sf"/>
</dbReference>
<evidence type="ECO:0000256" key="4">
    <source>
        <dbReference type="PIRSR" id="PIRSR015582-1"/>
    </source>
</evidence>
<evidence type="ECO:0000256" key="1">
    <source>
        <dbReference type="ARBA" id="ARBA00001946"/>
    </source>
</evidence>
<dbReference type="SUPFAM" id="SSF51621">
    <property type="entry name" value="Phosphoenolpyruvate/pyruvate domain"/>
    <property type="match status" value="1"/>
</dbReference>
<accession>A0A423JJM7</accession>
<feature type="binding site" evidence="5">
    <location>
        <position position="155"/>
    </location>
    <ligand>
        <name>Mg(2+)</name>
        <dbReference type="ChEBI" id="CHEBI:18420"/>
    </ligand>
</feature>
<dbReference type="InterPro" id="IPR015813">
    <property type="entry name" value="Pyrv/PenolPyrv_kinase-like_dom"/>
</dbReference>
<evidence type="ECO:0000256" key="5">
    <source>
        <dbReference type="PIRSR" id="PIRSR015582-2"/>
    </source>
</evidence>
<feature type="binding site" evidence="4">
    <location>
        <position position="63"/>
    </location>
    <ligand>
        <name>substrate</name>
    </ligand>
</feature>
<evidence type="ECO:0000256" key="3">
    <source>
        <dbReference type="ARBA" id="ARBA00022842"/>
    </source>
</evidence>
<dbReference type="PIRSF" id="PIRSF015582">
    <property type="entry name" value="Cit_lyase_B"/>
    <property type="match status" value="1"/>
</dbReference>
<evidence type="ECO:0000259" key="6">
    <source>
        <dbReference type="Pfam" id="PF03328"/>
    </source>
</evidence>
<gene>
    <name evidence="7" type="ORF">BK664_16020</name>
</gene>
<dbReference type="GO" id="GO:0006107">
    <property type="term" value="P:oxaloacetate metabolic process"/>
    <property type="evidence" value="ECO:0007669"/>
    <property type="project" value="TreeGrafter"/>
</dbReference>
<feature type="binding site" evidence="4">
    <location>
        <position position="127"/>
    </location>
    <ligand>
        <name>substrate</name>
    </ligand>
</feature>
<evidence type="ECO:0000313" key="8">
    <source>
        <dbReference type="Proteomes" id="UP000286351"/>
    </source>
</evidence>
<feature type="domain" description="HpcH/HpaI aldolase/citrate lyase" evidence="6">
    <location>
        <begin position="3"/>
        <end position="228"/>
    </location>
</feature>
<sequence>MIRSMLFVPADSERKLMRAADTGADAVVLDLEDSVMPERKPLARSMMQAYLRDVVERQRCWVRVNSLSSGELLADLVATVSAKPYGILLPKIFCAEDLVTVGHYLDALEAVHGIEPGSIHIAVLVTETPSALLRLAELVSQSYPRVKAVLWGAEDLSSAMGAGDPRNAKGGWRPTYEFARTQALLVAHALGVEAIDTVYVDFHDPQGLADACRVSRHDGFTGRVAIHPNQVAIINKAYSPDAGEIELAQRIVAAFADGVGAVAIDGKMYDIPHLKAANRLLATLEHVHGQA</sequence>
<comment type="cofactor">
    <cofactor evidence="1">
        <name>Mg(2+)</name>
        <dbReference type="ChEBI" id="CHEBI:18420"/>
    </cofactor>
</comment>
<keyword evidence="3 5" id="KW-0460">Magnesium</keyword>
<dbReference type="EMBL" id="MOBO01000013">
    <property type="protein sequence ID" value="RON37916.1"/>
    <property type="molecule type" value="Genomic_DNA"/>
</dbReference>
<dbReference type="InterPro" id="IPR005000">
    <property type="entry name" value="Aldolase/citrate-lyase_domain"/>
</dbReference>
<dbReference type="GO" id="GO:0000287">
    <property type="term" value="F:magnesium ion binding"/>
    <property type="evidence" value="ECO:0007669"/>
    <property type="project" value="TreeGrafter"/>
</dbReference>
<name>A0A423JJM7_9PSED</name>
<keyword evidence="2 5" id="KW-0479">Metal-binding</keyword>
<dbReference type="Gene3D" id="3.20.20.60">
    <property type="entry name" value="Phosphoenolpyruvate-binding domains"/>
    <property type="match status" value="1"/>
</dbReference>
<dbReference type="Pfam" id="PF03328">
    <property type="entry name" value="HpcH_HpaI"/>
    <property type="match status" value="1"/>
</dbReference>
<comment type="caution">
    <text evidence="7">The sequence shown here is derived from an EMBL/GenBank/DDBJ whole genome shotgun (WGS) entry which is preliminary data.</text>
</comment>
<evidence type="ECO:0000313" key="7">
    <source>
        <dbReference type="EMBL" id="RON37916.1"/>
    </source>
</evidence>
<reference evidence="7 8" key="1">
    <citation type="submission" date="2016-10" db="EMBL/GenBank/DDBJ databases">
        <title>Comparative genome analysis of multiple Pseudomonas spp. focuses on biocontrol and plant growth promoting traits.</title>
        <authorList>
            <person name="Tao X.-Y."/>
            <person name="Taylor C.G."/>
        </authorList>
    </citation>
    <scope>NUCLEOTIDE SEQUENCE [LARGE SCALE GENOMIC DNA]</scope>
    <source>
        <strain evidence="7 8">38D4</strain>
    </source>
</reference>
<dbReference type="PANTHER" id="PTHR32308">
    <property type="entry name" value="LYASE BETA SUBUNIT, PUTATIVE (AFU_ORTHOLOGUE AFUA_4G13030)-RELATED"/>
    <property type="match status" value="1"/>
</dbReference>
<feature type="binding site" evidence="5">
    <location>
        <position position="127"/>
    </location>
    <ligand>
        <name>Mg(2+)</name>
        <dbReference type="ChEBI" id="CHEBI:18420"/>
    </ligand>
</feature>
<proteinExistence type="predicted"/>
<protein>
    <recommendedName>
        <fullName evidence="6">HpcH/HpaI aldolase/citrate lyase domain-containing protein</fullName>
    </recommendedName>
</protein>
<dbReference type="Proteomes" id="UP000286351">
    <property type="component" value="Unassembled WGS sequence"/>
</dbReference>
<dbReference type="GO" id="GO:0003824">
    <property type="term" value="F:catalytic activity"/>
    <property type="evidence" value="ECO:0007669"/>
    <property type="project" value="InterPro"/>
</dbReference>
<dbReference type="AlphaFoldDB" id="A0A423JJM7"/>
<organism evidence="7 8">
    <name type="scientific">Pseudomonas brassicacearum</name>
    <dbReference type="NCBI Taxonomy" id="930166"/>
    <lineage>
        <taxon>Bacteria</taxon>
        <taxon>Pseudomonadati</taxon>
        <taxon>Pseudomonadota</taxon>
        <taxon>Gammaproteobacteria</taxon>
        <taxon>Pseudomonadales</taxon>
        <taxon>Pseudomonadaceae</taxon>
        <taxon>Pseudomonas</taxon>
    </lineage>
</organism>